<sequence length="247" mass="26871">MLQRDTHGLSSENTELKHRLRQMEHQAQLRDALNEALRERSVRMENAISLLFTGNNSDAAVAFNEALRDEVQRLKMATAQGAATVAGVGSQGSQGLSNSTDPASIALGAHLSVAHPHLHLSSHAIQHQLQQHIHQQQQQQQHQQQHQQHAPHHHHAAPQEHLAAPEQGPMVMQNSSSHLSSNHHHHHHQQQPATSLPTVQSIKKEQAEFLAVHAASFGTLAALSGSSFMKPDDTAAVPVPQGSGSYG</sequence>
<organism evidence="2 3">
    <name type="scientific">Chara braunii</name>
    <name type="common">Braun's stonewort</name>
    <dbReference type="NCBI Taxonomy" id="69332"/>
    <lineage>
        <taxon>Eukaryota</taxon>
        <taxon>Viridiplantae</taxon>
        <taxon>Streptophyta</taxon>
        <taxon>Charophyceae</taxon>
        <taxon>Charales</taxon>
        <taxon>Characeae</taxon>
        <taxon>Chara</taxon>
    </lineage>
</organism>
<dbReference type="Proteomes" id="UP000265515">
    <property type="component" value="Unassembled WGS sequence"/>
</dbReference>
<dbReference type="PANTHER" id="PTHR13690:SF124">
    <property type="entry name" value="TRANSCRIPTION FACTOR RF2A"/>
    <property type="match status" value="1"/>
</dbReference>
<keyword evidence="3" id="KW-1185">Reference proteome</keyword>
<feature type="compositionally biased region" description="Low complexity" evidence="1">
    <location>
        <begin position="159"/>
        <end position="180"/>
    </location>
</feature>
<dbReference type="PANTHER" id="PTHR13690">
    <property type="entry name" value="TRANSCRIPTION FACTOR POSF21-RELATED"/>
    <property type="match status" value="1"/>
</dbReference>
<dbReference type="OrthoDB" id="1435597at2759"/>
<comment type="caution">
    <text evidence="2">The sequence shown here is derived from an EMBL/GenBank/DDBJ whole genome shotgun (WGS) entry which is preliminary data.</text>
</comment>
<dbReference type="AlphaFoldDB" id="A0A388JQ02"/>
<feature type="compositionally biased region" description="Low complexity" evidence="1">
    <location>
        <begin position="124"/>
        <end position="148"/>
    </location>
</feature>
<evidence type="ECO:0000313" key="2">
    <source>
        <dbReference type="EMBL" id="GBG59853.1"/>
    </source>
</evidence>
<evidence type="ECO:0000313" key="3">
    <source>
        <dbReference type="Proteomes" id="UP000265515"/>
    </source>
</evidence>
<dbReference type="Gramene" id="GBG59853">
    <property type="protein sequence ID" value="GBG59853"/>
    <property type="gene ID" value="CBR_g66661"/>
</dbReference>
<evidence type="ECO:0000256" key="1">
    <source>
        <dbReference type="SAM" id="MobiDB-lite"/>
    </source>
</evidence>
<accession>A0A388JQ02</accession>
<gene>
    <name evidence="2" type="ORF">CBR_g66661</name>
</gene>
<reference evidence="2 3" key="1">
    <citation type="journal article" date="2018" name="Cell">
        <title>The Chara Genome: Secondary Complexity and Implications for Plant Terrestrialization.</title>
        <authorList>
            <person name="Nishiyama T."/>
            <person name="Sakayama H."/>
            <person name="Vries J.D."/>
            <person name="Buschmann H."/>
            <person name="Saint-Marcoux D."/>
            <person name="Ullrich K.K."/>
            <person name="Haas F.B."/>
            <person name="Vanderstraeten L."/>
            <person name="Becker D."/>
            <person name="Lang D."/>
            <person name="Vosolsobe S."/>
            <person name="Rombauts S."/>
            <person name="Wilhelmsson P.K.I."/>
            <person name="Janitza P."/>
            <person name="Kern R."/>
            <person name="Heyl A."/>
            <person name="Rumpler F."/>
            <person name="Villalobos L.I.A.C."/>
            <person name="Clay J.M."/>
            <person name="Skokan R."/>
            <person name="Toyoda A."/>
            <person name="Suzuki Y."/>
            <person name="Kagoshima H."/>
            <person name="Schijlen E."/>
            <person name="Tajeshwar N."/>
            <person name="Catarino B."/>
            <person name="Hetherington A.J."/>
            <person name="Saltykova A."/>
            <person name="Bonnot C."/>
            <person name="Breuninger H."/>
            <person name="Symeonidi A."/>
            <person name="Radhakrishnan G.V."/>
            <person name="Van Nieuwerburgh F."/>
            <person name="Deforce D."/>
            <person name="Chang C."/>
            <person name="Karol K.G."/>
            <person name="Hedrich R."/>
            <person name="Ulvskov P."/>
            <person name="Glockner G."/>
            <person name="Delwiche C.F."/>
            <person name="Petrasek J."/>
            <person name="Van de Peer Y."/>
            <person name="Friml J."/>
            <person name="Beilby M."/>
            <person name="Dolan L."/>
            <person name="Kohara Y."/>
            <person name="Sugano S."/>
            <person name="Fujiyama A."/>
            <person name="Delaux P.-M."/>
            <person name="Quint M."/>
            <person name="TheiBen G."/>
            <person name="Hagemann M."/>
            <person name="Harholt J."/>
            <person name="Dunand C."/>
            <person name="Zachgo S."/>
            <person name="Langdale J."/>
            <person name="Maumus F."/>
            <person name="Straeten D.V.D."/>
            <person name="Gould S.B."/>
            <person name="Rensing S.A."/>
        </authorList>
    </citation>
    <scope>NUCLEOTIDE SEQUENCE [LARGE SCALE GENOMIC DNA]</scope>
    <source>
        <strain evidence="2 3">S276</strain>
    </source>
</reference>
<name>A0A388JQ02_CHABU</name>
<feature type="region of interest" description="Disordered" evidence="1">
    <location>
        <begin position="227"/>
        <end position="247"/>
    </location>
</feature>
<dbReference type="EMBL" id="BFEA01000007">
    <property type="protein sequence ID" value="GBG59853.1"/>
    <property type="molecule type" value="Genomic_DNA"/>
</dbReference>
<feature type="region of interest" description="Disordered" evidence="1">
    <location>
        <begin position="124"/>
        <end position="199"/>
    </location>
</feature>
<proteinExistence type="predicted"/>
<protein>
    <submittedName>
        <fullName evidence="2">Uncharacterized protein</fullName>
    </submittedName>
</protein>